<dbReference type="PANTHER" id="PTHR31846">
    <property type="entry name" value="CRS1 / YHBY (CRM) DOMAIN-CONTAINING PROTEIN"/>
    <property type="match status" value="1"/>
</dbReference>
<dbReference type="GO" id="GO:0006397">
    <property type="term" value="P:mRNA processing"/>
    <property type="evidence" value="ECO:0007669"/>
    <property type="project" value="UniProtKB-KW"/>
</dbReference>
<dbReference type="SMART" id="SM01103">
    <property type="entry name" value="CRS1_YhbY"/>
    <property type="match status" value="1"/>
</dbReference>
<dbReference type="GO" id="GO:0000373">
    <property type="term" value="P:Group II intron splicing"/>
    <property type="evidence" value="ECO:0007669"/>
    <property type="project" value="UniProtKB-ARBA"/>
</dbReference>
<evidence type="ECO:0000313" key="15">
    <source>
        <dbReference type="Proteomes" id="UP001642260"/>
    </source>
</evidence>
<name>A0ABC8M3Y8_ERUVS</name>
<evidence type="ECO:0000256" key="11">
    <source>
        <dbReference type="SAM" id="Coils"/>
    </source>
</evidence>
<keyword evidence="7" id="KW-0809">Transit peptide</keyword>
<keyword evidence="2" id="KW-0150">Chloroplast</keyword>
<evidence type="ECO:0000256" key="2">
    <source>
        <dbReference type="ARBA" id="ARBA00022528"/>
    </source>
</evidence>
<keyword evidence="6 10" id="KW-0694">RNA-binding</keyword>
<dbReference type="GO" id="GO:0003723">
    <property type="term" value="F:RNA binding"/>
    <property type="evidence" value="ECO:0007669"/>
    <property type="project" value="UniProtKB-UniRule"/>
</dbReference>
<accession>A0ABC8M3Y8</accession>
<comment type="subcellular location">
    <subcellularLocation>
        <location evidence="1">Plastid</location>
        <location evidence="1">Chloroplast</location>
    </subcellularLocation>
</comment>
<evidence type="ECO:0000256" key="8">
    <source>
        <dbReference type="ARBA" id="ARBA00023187"/>
    </source>
</evidence>
<dbReference type="PANTHER" id="PTHR31846:SF19">
    <property type="entry name" value="CRM-DOMAIN CONTAINING FACTOR CFM3A, CHLOROPLASTIC_MITOCHONDRIAL"/>
    <property type="match status" value="1"/>
</dbReference>
<keyword evidence="15" id="KW-1185">Reference proteome</keyword>
<dbReference type="PROSITE" id="PS51295">
    <property type="entry name" value="CRM"/>
    <property type="match status" value="1"/>
</dbReference>
<evidence type="ECO:0000256" key="5">
    <source>
        <dbReference type="ARBA" id="ARBA00022737"/>
    </source>
</evidence>
<reference evidence="14 15" key="1">
    <citation type="submission" date="2022-03" db="EMBL/GenBank/DDBJ databases">
        <authorList>
            <person name="Macdonald S."/>
            <person name="Ahmed S."/>
            <person name="Newling K."/>
        </authorList>
    </citation>
    <scope>NUCLEOTIDE SEQUENCE [LARGE SCALE GENOMIC DNA]</scope>
</reference>
<dbReference type="GO" id="GO:1990904">
    <property type="term" value="C:ribonucleoprotein complex"/>
    <property type="evidence" value="ECO:0007669"/>
    <property type="project" value="UniProtKB-KW"/>
</dbReference>
<keyword evidence="11" id="KW-0175">Coiled coil</keyword>
<evidence type="ECO:0000256" key="9">
    <source>
        <dbReference type="ARBA" id="ARBA00023274"/>
    </source>
</evidence>
<evidence type="ECO:0000256" key="6">
    <source>
        <dbReference type="ARBA" id="ARBA00022884"/>
    </source>
</evidence>
<organism evidence="14 15">
    <name type="scientific">Eruca vesicaria subsp. sativa</name>
    <name type="common">Garden rocket</name>
    <name type="synonym">Eruca sativa</name>
    <dbReference type="NCBI Taxonomy" id="29727"/>
    <lineage>
        <taxon>Eukaryota</taxon>
        <taxon>Viridiplantae</taxon>
        <taxon>Streptophyta</taxon>
        <taxon>Embryophyta</taxon>
        <taxon>Tracheophyta</taxon>
        <taxon>Spermatophyta</taxon>
        <taxon>Magnoliopsida</taxon>
        <taxon>eudicotyledons</taxon>
        <taxon>Gunneridae</taxon>
        <taxon>Pentapetalae</taxon>
        <taxon>rosids</taxon>
        <taxon>malvids</taxon>
        <taxon>Brassicales</taxon>
        <taxon>Brassicaceae</taxon>
        <taxon>Brassiceae</taxon>
        <taxon>Eruca</taxon>
    </lineage>
</organism>
<feature type="region of interest" description="Disordered" evidence="12">
    <location>
        <begin position="21"/>
        <end position="67"/>
    </location>
</feature>
<feature type="domain" description="CRM" evidence="13">
    <location>
        <begin position="202"/>
        <end position="302"/>
    </location>
</feature>
<dbReference type="Gene3D" id="3.30.110.60">
    <property type="entry name" value="YhbY-like"/>
    <property type="match status" value="1"/>
</dbReference>
<protein>
    <recommendedName>
        <fullName evidence="13">CRM domain-containing protein</fullName>
    </recommendedName>
</protein>
<keyword evidence="9" id="KW-0687">Ribonucleoprotein</keyword>
<keyword evidence="5" id="KW-0677">Repeat</keyword>
<dbReference type="InterPro" id="IPR001890">
    <property type="entry name" value="RNA-binding_CRM"/>
</dbReference>
<evidence type="ECO:0000256" key="10">
    <source>
        <dbReference type="PROSITE-ProRule" id="PRU00626"/>
    </source>
</evidence>
<comment type="caution">
    <text evidence="14">The sequence shown here is derived from an EMBL/GenBank/DDBJ whole genome shotgun (WGS) entry which is preliminary data.</text>
</comment>
<feature type="coiled-coil region" evidence="11">
    <location>
        <begin position="370"/>
        <end position="421"/>
    </location>
</feature>
<keyword evidence="3" id="KW-0934">Plastid</keyword>
<dbReference type="InterPro" id="IPR045278">
    <property type="entry name" value="CRS1/CFM2/CFM3"/>
</dbReference>
<dbReference type="InterPro" id="IPR035920">
    <property type="entry name" value="YhbY-like_sf"/>
</dbReference>
<evidence type="ECO:0000256" key="12">
    <source>
        <dbReference type="SAM" id="MobiDB-lite"/>
    </source>
</evidence>
<dbReference type="SUPFAM" id="SSF75471">
    <property type="entry name" value="YhbY-like"/>
    <property type="match status" value="1"/>
</dbReference>
<gene>
    <name evidence="14" type="ORF">ERUC_LOCUS43353</name>
</gene>
<evidence type="ECO:0000259" key="13">
    <source>
        <dbReference type="PROSITE" id="PS51295"/>
    </source>
</evidence>
<dbReference type="Pfam" id="PF01985">
    <property type="entry name" value="CRS1_YhbY"/>
    <property type="match status" value="1"/>
</dbReference>
<keyword evidence="4" id="KW-0507">mRNA processing</keyword>
<proteinExistence type="predicted"/>
<evidence type="ECO:0000256" key="3">
    <source>
        <dbReference type="ARBA" id="ARBA00022640"/>
    </source>
</evidence>
<dbReference type="EMBL" id="CAKOAT010924042">
    <property type="protein sequence ID" value="CAH8390870.1"/>
    <property type="molecule type" value="Genomic_DNA"/>
</dbReference>
<sequence length="437" mass="50688">MMTVLREKKKKVYSGDEIVNTESSRVNRSHEHALVNSDDDGSKRAQVKRRRVGSDVGNTSHKPRRKKMSEWLDFKKLTGGILLSRNKAGLVLYRGSNYFSREVAEALVEQEKFVRSLQDNEEEACLREGLSALIVPSNWGINLNDGHAKEVKHEVKKLRHKNLVRKLEKKFVFAERKLLKAERDLAKVEECLQPAEQRADLESITGEERFIFRKRGSNMKVFLLIGRQGVFNGTVENMHLHWKYRELVKTFVKAKNLEGLKNVALSLESESGGILVSIDKVSAGYARFVYRGKEYKRSPMLRPKNILTNRKALARSIKLQHEGFIKHTSAMHARAEQLGAETEFMEKIADFRRVKKLLTVSSWETLLPSREQMRTKILLLEKQLEEIEGRKISVFSWMYILRNARTKVDSEREKLRVIETKNFAHDLEFQLRALEKK</sequence>
<evidence type="ECO:0000256" key="1">
    <source>
        <dbReference type="ARBA" id="ARBA00004229"/>
    </source>
</evidence>
<dbReference type="GO" id="GO:0009507">
    <property type="term" value="C:chloroplast"/>
    <property type="evidence" value="ECO:0007669"/>
    <property type="project" value="UniProtKB-SubCell"/>
</dbReference>
<evidence type="ECO:0000313" key="14">
    <source>
        <dbReference type="EMBL" id="CAH8390870.1"/>
    </source>
</evidence>
<dbReference type="AlphaFoldDB" id="A0ABC8M3Y8"/>
<dbReference type="Proteomes" id="UP001642260">
    <property type="component" value="Unassembled WGS sequence"/>
</dbReference>
<keyword evidence="8" id="KW-0508">mRNA splicing</keyword>
<evidence type="ECO:0000256" key="7">
    <source>
        <dbReference type="ARBA" id="ARBA00022946"/>
    </source>
</evidence>
<evidence type="ECO:0000256" key="4">
    <source>
        <dbReference type="ARBA" id="ARBA00022664"/>
    </source>
</evidence>